<dbReference type="GO" id="GO:0000155">
    <property type="term" value="F:phosphorelay sensor kinase activity"/>
    <property type="evidence" value="ECO:0007669"/>
    <property type="project" value="InterPro"/>
</dbReference>
<dbReference type="InterPro" id="IPR004358">
    <property type="entry name" value="Sig_transdc_His_kin-like_C"/>
</dbReference>
<keyword evidence="6 10" id="KW-0812">Transmembrane</keyword>
<dbReference type="PROSITE" id="PS50109">
    <property type="entry name" value="HIS_KIN"/>
    <property type="match status" value="1"/>
</dbReference>
<dbReference type="Gene3D" id="3.30.565.10">
    <property type="entry name" value="Histidine kinase-like ATPase, C-terminal domain"/>
    <property type="match status" value="1"/>
</dbReference>
<dbReference type="eggNOG" id="COG2205">
    <property type="taxonomic scope" value="Bacteria"/>
</dbReference>
<dbReference type="PANTHER" id="PTHR45436">
    <property type="entry name" value="SENSOR HISTIDINE KINASE YKOH"/>
    <property type="match status" value="1"/>
</dbReference>
<dbReference type="FunFam" id="3.30.565.10:FF:000006">
    <property type="entry name" value="Sensor histidine kinase WalK"/>
    <property type="match status" value="1"/>
</dbReference>
<evidence type="ECO:0000256" key="2">
    <source>
        <dbReference type="ARBA" id="ARBA00004370"/>
    </source>
</evidence>
<protein>
    <recommendedName>
        <fullName evidence="3">histidine kinase</fullName>
        <ecNumber evidence="3">2.7.13.3</ecNumber>
    </recommendedName>
</protein>
<dbReference type="SUPFAM" id="SSF47384">
    <property type="entry name" value="Homodimeric domain of signal transducing histidine kinase"/>
    <property type="match status" value="1"/>
</dbReference>
<evidence type="ECO:0000256" key="5">
    <source>
        <dbReference type="ARBA" id="ARBA00022679"/>
    </source>
</evidence>
<dbReference type="EC" id="2.7.13.3" evidence="3"/>
<evidence type="ECO:0000313" key="13">
    <source>
        <dbReference type="Proteomes" id="UP000014174"/>
    </source>
</evidence>
<comment type="caution">
    <text evidence="12">The sequence shown here is derived from an EMBL/GenBank/DDBJ whole genome shotgun (WGS) entry which is preliminary data.</text>
</comment>
<keyword evidence="9 10" id="KW-0472">Membrane</keyword>
<dbReference type="PATRIC" id="fig|1150600.3.peg.1078"/>
<gene>
    <name evidence="12" type="ORF">ADIARSV_1096</name>
</gene>
<dbReference type="InterPro" id="IPR036890">
    <property type="entry name" value="HATPase_C_sf"/>
</dbReference>
<dbReference type="InterPro" id="IPR050428">
    <property type="entry name" value="TCS_sensor_his_kinase"/>
</dbReference>
<keyword evidence="7 12" id="KW-0418">Kinase</keyword>
<dbReference type="PRINTS" id="PR00344">
    <property type="entry name" value="BCTRLSENSOR"/>
</dbReference>
<dbReference type="STRING" id="1150600.ADIARSV_1096"/>
<dbReference type="SMART" id="SM00387">
    <property type="entry name" value="HATPase_c"/>
    <property type="match status" value="1"/>
</dbReference>
<name>R9GVU1_9SPHI</name>
<dbReference type="InterPro" id="IPR003661">
    <property type="entry name" value="HisK_dim/P_dom"/>
</dbReference>
<dbReference type="EMBL" id="AQPN01000043">
    <property type="protein sequence ID" value="EOR95783.1"/>
    <property type="molecule type" value="Genomic_DNA"/>
</dbReference>
<accession>R9GVU1</accession>
<dbReference type="InterPro" id="IPR036097">
    <property type="entry name" value="HisK_dim/P_sf"/>
</dbReference>
<evidence type="ECO:0000259" key="11">
    <source>
        <dbReference type="PROSITE" id="PS50109"/>
    </source>
</evidence>
<keyword evidence="13" id="KW-1185">Reference proteome</keyword>
<dbReference type="Pfam" id="PF00512">
    <property type="entry name" value="HisKA"/>
    <property type="match status" value="1"/>
</dbReference>
<sequence length="426" mass="49186">MGIVLLFIIILPFIVENITSDFTDYNLKQQKAAVIKNIETNGVDYYLEGEQSYGGYTMLKQEYISLEPVRWLKIDTIETSRRRVEGDTLVYRVLSYTFKENNKAYLLEVGKKVTSISEYNRPLQRIALYVLISLIVISVLIDLFYTRYLLKPLQRIIKTKLIRQTFPFTQGAVPVKTNTTDFKYLDSSLISLMDQVRDAFEKEREFTANASHELMTPISILNSKIENLMMQDEMSDQTYEKLAELMTTVNRLKRIVNSLLLISRIDNDQYSRTESVTLSVLVKQVIEEIEDRFEEKGIQLAIHLTEDVEFTNCNKDLLFQLIYNLLNNSIKYNVPQGSIHISDRYTPEHRYQLVISDTGIGISTTDLPLIFNRFKKVHVQRSSGGYGLGLAISKSIATYHNIDIEVQSEVNKGTTFTLYFPIYKAT</sequence>
<evidence type="ECO:0000256" key="8">
    <source>
        <dbReference type="ARBA" id="ARBA00022989"/>
    </source>
</evidence>
<evidence type="ECO:0000256" key="3">
    <source>
        <dbReference type="ARBA" id="ARBA00012438"/>
    </source>
</evidence>
<dbReference type="InterPro" id="IPR003594">
    <property type="entry name" value="HATPase_dom"/>
</dbReference>
<evidence type="ECO:0000256" key="9">
    <source>
        <dbReference type="ARBA" id="ARBA00023136"/>
    </source>
</evidence>
<dbReference type="InterPro" id="IPR005467">
    <property type="entry name" value="His_kinase_dom"/>
</dbReference>
<dbReference type="Proteomes" id="UP000014174">
    <property type="component" value="Unassembled WGS sequence"/>
</dbReference>
<comment type="subcellular location">
    <subcellularLocation>
        <location evidence="2">Membrane</location>
    </subcellularLocation>
</comment>
<dbReference type="GO" id="GO:0005886">
    <property type="term" value="C:plasma membrane"/>
    <property type="evidence" value="ECO:0007669"/>
    <property type="project" value="TreeGrafter"/>
</dbReference>
<evidence type="ECO:0000313" key="12">
    <source>
        <dbReference type="EMBL" id="EOR95783.1"/>
    </source>
</evidence>
<dbReference type="Gene3D" id="1.10.287.130">
    <property type="match status" value="1"/>
</dbReference>
<reference evidence="12 13" key="1">
    <citation type="journal article" date="2013" name="Genome Announc.">
        <title>Draft Genome Sequence of Arcticibacter svalbardensis Strain MN12-7T, a Member of the Family Sphingobacteriaceae Isolated from an Arctic Soil Sample.</title>
        <authorList>
            <person name="Shivaji S."/>
            <person name="Ara S."/>
            <person name="Prasad S."/>
            <person name="Manasa B.P."/>
            <person name="Begum Z."/>
            <person name="Singh A."/>
            <person name="Kumar Pinnaka A."/>
        </authorList>
    </citation>
    <scope>NUCLEOTIDE SEQUENCE [LARGE SCALE GENOMIC DNA]</scope>
    <source>
        <strain evidence="12 13">MN12-7</strain>
    </source>
</reference>
<dbReference type="PANTHER" id="PTHR45436:SF5">
    <property type="entry name" value="SENSOR HISTIDINE KINASE TRCS"/>
    <property type="match status" value="1"/>
</dbReference>
<comment type="catalytic activity">
    <reaction evidence="1">
        <text>ATP + protein L-histidine = ADP + protein N-phospho-L-histidine.</text>
        <dbReference type="EC" id="2.7.13.3"/>
    </reaction>
</comment>
<evidence type="ECO:0000256" key="4">
    <source>
        <dbReference type="ARBA" id="ARBA00022553"/>
    </source>
</evidence>
<proteinExistence type="predicted"/>
<evidence type="ECO:0000256" key="7">
    <source>
        <dbReference type="ARBA" id="ARBA00022777"/>
    </source>
</evidence>
<keyword evidence="8 10" id="KW-1133">Transmembrane helix</keyword>
<evidence type="ECO:0000256" key="1">
    <source>
        <dbReference type="ARBA" id="ARBA00000085"/>
    </source>
</evidence>
<feature type="transmembrane region" description="Helical" evidence="10">
    <location>
        <begin position="126"/>
        <end position="150"/>
    </location>
</feature>
<feature type="domain" description="Histidine kinase" evidence="11">
    <location>
        <begin position="209"/>
        <end position="424"/>
    </location>
</feature>
<dbReference type="SMART" id="SM00388">
    <property type="entry name" value="HisKA"/>
    <property type="match status" value="1"/>
</dbReference>
<dbReference type="Pfam" id="PF02518">
    <property type="entry name" value="HATPase_c"/>
    <property type="match status" value="1"/>
</dbReference>
<dbReference type="CDD" id="cd00082">
    <property type="entry name" value="HisKA"/>
    <property type="match status" value="1"/>
</dbReference>
<keyword evidence="4" id="KW-0597">Phosphoprotein</keyword>
<evidence type="ECO:0000256" key="6">
    <source>
        <dbReference type="ARBA" id="ARBA00022692"/>
    </source>
</evidence>
<dbReference type="SUPFAM" id="SSF55874">
    <property type="entry name" value="ATPase domain of HSP90 chaperone/DNA topoisomerase II/histidine kinase"/>
    <property type="match status" value="1"/>
</dbReference>
<evidence type="ECO:0000256" key="10">
    <source>
        <dbReference type="SAM" id="Phobius"/>
    </source>
</evidence>
<dbReference type="AlphaFoldDB" id="R9GVU1"/>
<keyword evidence="5" id="KW-0808">Transferase</keyword>
<organism evidence="12 13">
    <name type="scientific">Arcticibacter svalbardensis MN12-7</name>
    <dbReference type="NCBI Taxonomy" id="1150600"/>
    <lineage>
        <taxon>Bacteria</taxon>
        <taxon>Pseudomonadati</taxon>
        <taxon>Bacteroidota</taxon>
        <taxon>Sphingobacteriia</taxon>
        <taxon>Sphingobacteriales</taxon>
        <taxon>Sphingobacteriaceae</taxon>
        <taxon>Arcticibacter</taxon>
    </lineage>
</organism>